<gene>
    <name evidence="1" type="ORF">AREALGSMS7_00590</name>
</gene>
<sequence>MYITITPQKLGGNYSQSSGDFVGYLEKENQGLEQEDLPAGQAGMEHFFNQYGDKISAEEVVKDIDGNGAKLKKTEPKFYSITVSPSKYELNRLLNSSEDLKKYTRELMKDYVASFNREINGRPITVDDIKYYAKIEHQRTFKGTDWQIKENQPYATKILQLKTEIRRIEEGRTEGNSKLLQQKIDRLEKEAPHQQDGKRIVQGMPKAGNQSHIHVIVSRKDASNTFSLSPGSKHKASEVEMHGKIIKRGFDRDQFFERAEKTFDKTFGYQRNFVETYKAKKDFVKNPKIYFASLMKLPTNEKAIAFKMMKESGVPMLPSIPVTQAQLAMKVFNRLRRGVEVAIKSSSIGI</sequence>
<dbReference type="Pfam" id="PF18976">
    <property type="entry name" value="DUF5712"/>
    <property type="match status" value="1"/>
</dbReference>
<proteinExistence type="predicted"/>
<dbReference type="NCBIfam" id="NF041495">
    <property type="entry name" value="MobB_relaxase"/>
    <property type="match status" value="1"/>
</dbReference>
<evidence type="ECO:0000313" key="1">
    <source>
        <dbReference type="EMBL" id="ASO04078.1"/>
    </source>
</evidence>
<dbReference type="AlphaFoldDB" id="A0A221US99"/>
<name>A0A221US99_9FLAO</name>
<evidence type="ECO:0000313" key="2">
    <source>
        <dbReference type="Proteomes" id="UP000204551"/>
    </source>
</evidence>
<dbReference type="InterPro" id="IPR048098">
    <property type="entry name" value="MobB"/>
</dbReference>
<dbReference type="RefSeq" id="WP_093977186.1">
    <property type="nucleotide sequence ID" value="NZ_CP022515.1"/>
</dbReference>
<dbReference type="InterPro" id="IPR043766">
    <property type="entry name" value="BfmA-like"/>
</dbReference>
<protein>
    <submittedName>
        <fullName evidence="1">Mobilization protein</fullName>
    </submittedName>
</protein>
<accession>A0A221US99</accession>
<dbReference type="EMBL" id="CP022515">
    <property type="protein sequence ID" value="ASO04078.1"/>
    <property type="molecule type" value="Genomic_DNA"/>
</dbReference>
<dbReference type="Proteomes" id="UP000204551">
    <property type="component" value="Chromosome"/>
</dbReference>
<organism evidence="1 2">
    <name type="scientific">Arenibacter algicola</name>
    <dbReference type="NCBI Taxonomy" id="616991"/>
    <lineage>
        <taxon>Bacteria</taxon>
        <taxon>Pseudomonadati</taxon>
        <taxon>Bacteroidota</taxon>
        <taxon>Flavobacteriia</taxon>
        <taxon>Flavobacteriales</taxon>
        <taxon>Flavobacteriaceae</taxon>
        <taxon>Arenibacter</taxon>
    </lineage>
</organism>
<dbReference type="KEGG" id="aalg:AREALGSMS7_00590"/>
<reference evidence="1 2" key="1">
    <citation type="submission" date="2017-07" db="EMBL/GenBank/DDBJ databases">
        <title>Genome Sequence of Arenibacter algicola Strain SMS7 Isolated from a culture of the Diatom Skeletonema marinoi.</title>
        <authorList>
            <person name="Topel M."/>
            <person name="Pinder M.I.M."/>
            <person name="Johansson O.N."/>
            <person name="Kourtchenko O."/>
            <person name="Godhe A."/>
            <person name="Clarke A.K."/>
        </authorList>
    </citation>
    <scope>NUCLEOTIDE SEQUENCE [LARGE SCALE GENOMIC DNA]</scope>
    <source>
        <strain evidence="1 2">SMS7</strain>
    </source>
</reference>